<name>A0A6N6VUQ5_9BACT</name>
<feature type="transmembrane region" description="Helical" evidence="1">
    <location>
        <begin position="71"/>
        <end position="87"/>
    </location>
</feature>
<evidence type="ECO:0000313" key="3">
    <source>
        <dbReference type="Proteomes" id="UP000437748"/>
    </source>
</evidence>
<evidence type="ECO:0008006" key="4">
    <source>
        <dbReference type="Google" id="ProtNLM"/>
    </source>
</evidence>
<evidence type="ECO:0000256" key="1">
    <source>
        <dbReference type="SAM" id="Phobius"/>
    </source>
</evidence>
<evidence type="ECO:0000313" key="2">
    <source>
        <dbReference type="EMBL" id="KAB8037921.1"/>
    </source>
</evidence>
<proteinExistence type="predicted"/>
<dbReference type="Proteomes" id="UP000437748">
    <property type="component" value="Unassembled WGS sequence"/>
</dbReference>
<keyword evidence="1" id="KW-0812">Transmembrane</keyword>
<keyword evidence="3" id="KW-1185">Reference proteome</keyword>
<reference evidence="2 3" key="1">
    <citation type="submission" date="2019-10" db="EMBL/GenBank/DDBJ databases">
        <title>New species of Slilvanegrellaceae.</title>
        <authorList>
            <person name="Pitt A."/>
            <person name="Hahn M.W."/>
        </authorList>
    </citation>
    <scope>NUCLEOTIDE SEQUENCE [LARGE SCALE GENOMIC DNA]</scope>
    <source>
        <strain evidence="2 3">SP-Ram-0.45-NSY-1</strain>
    </source>
</reference>
<sequence>MEKNMSLTELLILVCVITIITFLFRFTPFILPKNVIQSPLVLNFGKKLPSGIMIILFLYSTGLSEEHVNQKFITASFLAAIPVTLIYVWKKNAVFSILSGVIFFYIFLI</sequence>
<accession>A0A6N6VUQ5</accession>
<feature type="transmembrane region" description="Helical" evidence="1">
    <location>
        <begin position="93"/>
        <end position="108"/>
    </location>
</feature>
<gene>
    <name evidence="2" type="ORF">GCL60_12165</name>
</gene>
<feature type="transmembrane region" description="Helical" evidence="1">
    <location>
        <begin position="40"/>
        <end position="59"/>
    </location>
</feature>
<feature type="transmembrane region" description="Helical" evidence="1">
    <location>
        <begin position="7"/>
        <end position="28"/>
    </location>
</feature>
<dbReference type="EMBL" id="WFLM01000004">
    <property type="protein sequence ID" value="KAB8037921.1"/>
    <property type="molecule type" value="Genomic_DNA"/>
</dbReference>
<keyword evidence="1" id="KW-1133">Transmembrane helix</keyword>
<dbReference type="AlphaFoldDB" id="A0A6N6VUQ5"/>
<comment type="caution">
    <text evidence="2">The sequence shown here is derived from an EMBL/GenBank/DDBJ whole genome shotgun (WGS) entry which is preliminary data.</text>
</comment>
<dbReference type="InterPro" id="IPR008407">
    <property type="entry name" value="Brnchd-chn_aa_trnsp_AzlD"/>
</dbReference>
<keyword evidence="1" id="KW-0472">Membrane</keyword>
<organism evidence="2 3">
    <name type="scientific">Silvanigrella paludirubra</name>
    <dbReference type="NCBI Taxonomy" id="2499159"/>
    <lineage>
        <taxon>Bacteria</taxon>
        <taxon>Pseudomonadati</taxon>
        <taxon>Bdellovibrionota</taxon>
        <taxon>Oligoflexia</taxon>
        <taxon>Silvanigrellales</taxon>
        <taxon>Silvanigrellaceae</taxon>
        <taxon>Silvanigrella</taxon>
    </lineage>
</organism>
<protein>
    <recommendedName>
        <fullName evidence="4">AzlD domain-containing protein</fullName>
    </recommendedName>
</protein>
<dbReference type="Pfam" id="PF05437">
    <property type="entry name" value="AzlD"/>
    <property type="match status" value="1"/>
</dbReference>